<dbReference type="CDD" id="cd01879">
    <property type="entry name" value="FeoB"/>
    <property type="match status" value="1"/>
</dbReference>
<feature type="binding site" evidence="13">
    <location>
        <begin position="73"/>
        <end position="76"/>
    </location>
    <ligand>
        <name>GTP</name>
        <dbReference type="ChEBI" id="CHEBI:37565"/>
        <label>1</label>
    </ligand>
</feature>
<comment type="caution">
    <text evidence="17">The sequence shown here is derived from an EMBL/GenBank/DDBJ whole genome shotgun (WGS) entry which is preliminary data.</text>
</comment>
<keyword evidence="10 13" id="KW-0342">GTP-binding</keyword>
<comment type="function">
    <text evidence="15">Probable transporter of a GTP-driven Fe(2+) uptake system.</text>
</comment>
<keyword evidence="5 15" id="KW-0812">Transmembrane</keyword>
<dbReference type="GO" id="GO:0015093">
    <property type="term" value="F:ferrous iron transmembrane transporter activity"/>
    <property type="evidence" value="ECO:0007669"/>
    <property type="project" value="UniProtKB-UniRule"/>
</dbReference>
<dbReference type="Pfam" id="PF07670">
    <property type="entry name" value="Gate"/>
    <property type="match status" value="2"/>
</dbReference>
<dbReference type="InterPro" id="IPR027417">
    <property type="entry name" value="P-loop_NTPase"/>
</dbReference>
<dbReference type="EMBL" id="QUQO01000002">
    <property type="protein sequence ID" value="RFB01498.1"/>
    <property type="molecule type" value="Genomic_DNA"/>
</dbReference>
<dbReference type="InterPro" id="IPR050860">
    <property type="entry name" value="FeoB_GTPase"/>
</dbReference>
<keyword evidence="11 15" id="KW-0472">Membrane</keyword>
<dbReference type="PROSITE" id="PS51711">
    <property type="entry name" value="G_FEOB"/>
    <property type="match status" value="1"/>
</dbReference>
<dbReference type="InterPro" id="IPR006073">
    <property type="entry name" value="GTP-bd"/>
</dbReference>
<evidence type="ECO:0000313" key="18">
    <source>
        <dbReference type="Proteomes" id="UP000264589"/>
    </source>
</evidence>
<feature type="transmembrane region" description="Helical" evidence="15">
    <location>
        <begin position="552"/>
        <end position="574"/>
    </location>
</feature>
<evidence type="ECO:0000256" key="13">
    <source>
        <dbReference type="PIRSR" id="PIRSR603373-1"/>
    </source>
</evidence>
<dbReference type="InterPro" id="IPR005225">
    <property type="entry name" value="Small_GTP-bd"/>
</dbReference>
<keyword evidence="14" id="KW-0460">Magnesium</keyword>
<dbReference type="InterPro" id="IPR003373">
    <property type="entry name" value="Fe2_transport_prot-B"/>
</dbReference>
<evidence type="ECO:0000256" key="10">
    <source>
        <dbReference type="ARBA" id="ARBA00023134"/>
    </source>
</evidence>
<dbReference type="InParanoid" id="A0A371R7U7"/>
<keyword evidence="4 15" id="KW-0410">Iron transport</keyword>
<feature type="binding site" evidence="14">
    <location>
        <position position="39"/>
    </location>
    <ligand>
        <name>Mg(2+)</name>
        <dbReference type="ChEBI" id="CHEBI:18420"/>
        <label>2</label>
    </ligand>
</feature>
<name>A0A371R7U7_9PROT</name>
<evidence type="ECO:0000256" key="2">
    <source>
        <dbReference type="ARBA" id="ARBA00022448"/>
    </source>
</evidence>
<dbReference type="GO" id="GO:0046872">
    <property type="term" value="F:metal ion binding"/>
    <property type="evidence" value="ECO:0007669"/>
    <property type="project" value="UniProtKB-KW"/>
</dbReference>
<dbReference type="SUPFAM" id="SSF52540">
    <property type="entry name" value="P-loop containing nucleoside triphosphate hydrolases"/>
    <property type="match status" value="1"/>
</dbReference>
<evidence type="ECO:0000256" key="4">
    <source>
        <dbReference type="ARBA" id="ARBA00022496"/>
    </source>
</evidence>
<feature type="transmembrane region" description="Helical" evidence="15">
    <location>
        <begin position="226"/>
        <end position="247"/>
    </location>
</feature>
<accession>A0A371R7U7</accession>
<evidence type="ECO:0000259" key="16">
    <source>
        <dbReference type="PROSITE" id="PS51711"/>
    </source>
</evidence>
<keyword evidence="8 15" id="KW-0408">Iron</keyword>
<dbReference type="Pfam" id="PF02421">
    <property type="entry name" value="FeoB_N"/>
    <property type="match status" value="1"/>
</dbReference>
<gene>
    <name evidence="17" type="primary">feoB</name>
    <name evidence="17" type="ORF">DX908_14525</name>
</gene>
<dbReference type="AlphaFoldDB" id="A0A371R7U7"/>
<feature type="transmembrane region" description="Helical" evidence="15">
    <location>
        <begin position="398"/>
        <end position="419"/>
    </location>
</feature>
<dbReference type="InterPro" id="IPR011642">
    <property type="entry name" value="Gate_dom"/>
</dbReference>
<dbReference type="NCBIfam" id="TIGR00437">
    <property type="entry name" value="feoB"/>
    <property type="match status" value="1"/>
</dbReference>
<feature type="transmembrane region" description="Helical" evidence="15">
    <location>
        <begin position="457"/>
        <end position="476"/>
    </location>
</feature>
<dbReference type="FunCoup" id="A0A371R7U7">
    <property type="interactions" value="152"/>
</dbReference>
<evidence type="ECO:0000256" key="6">
    <source>
        <dbReference type="ARBA" id="ARBA00022741"/>
    </source>
</evidence>
<evidence type="ECO:0000256" key="7">
    <source>
        <dbReference type="ARBA" id="ARBA00022989"/>
    </source>
</evidence>
<reference evidence="17 18" key="1">
    <citation type="submission" date="2018-08" db="EMBL/GenBank/DDBJ databases">
        <title>Parvularcula sp. SM1705, isolated from surface water of the South Sea China.</title>
        <authorList>
            <person name="Sun L."/>
        </authorList>
    </citation>
    <scope>NUCLEOTIDE SEQUENCE [LARGE SCALE GENOMIC DNA]</scope>
    <source>
        <strain evidence="17 18">SM1705</strain>
    </source>
</reference>
<comment type="similarity">
    <text evidence="15">Belongs to the TRAFAC class TrmE-Era-EngA-EngB-Septin-like GTPase superfamily. FeoB GTPase (TC 9.A.8) family.</text>
</comment>
<feature type="transmembrane region" description="Helical" evidence="15">
    <location>
        <begin position="362"/>
        <end position="386"/>
    </location>
</feature>
<dbReference type="PANTHER" id="PTHR43185">
    <property type="entry name" value="FERROUS IRON TRANSPORT PROTEIN B"/>
    <property type="match status" value="1"/>
</dbReference>
<evidence type="ECO:0000256" key="11">
    <source>
        <dbReference type="ARBA" id="ARBA00023136"/>
    </source>
</evidence>
<evidence type="ECO:0000256" key="12">
    <source>
        <dbReference type="NCBIfam" id="TIGR00437"/>
    </source>
</evidence>
<dbReference type="InterPro" id="IPR030389">
    <property type="entry name" value="G_FEOB_dom"/>
</dbReference>
<feature type="domain" description="FeoB-type G" evidence="16">
    <location>
        <begin position="21"/>
        <end position="187"/>
    </location>
</feature>
<organism evidence="17 18">
    <name type="scientific">Parvularcula marina</name>
    <dbReference type="NCBI Taxonomy" id="2292771"/>
    <lineage>
        <taxon>Bacteria</taxon>
        <taxon>Pseudomonadati</taxon>
        <taxon>Pseudomonadota</taxon>
        <taxon>Alphaproteobacteria</taxon>
        <taxon>Parvularculales</taxon>
        <taxon>Parvularculaceae</taxon>
        <taxon>Parvularcula</taxon>
    </lineage>
</organism>
<feature type="binding site" evidence="14">
    <location>
        <position position="40"/>
    </location>
    <ligand>
        <name>Mg(2+)</name>
        <dbReference type="ChEBI" id="CHEBI:18420"/>
        <label>2</label>
    </ligand>
</feature>
<dbReference type="InterPro" id="IPR011640">
    <property type="entry name" value="Fe2_transport_prot_B_C"/>
</dbReference>
<evidence type="ECO:0000256" key="9">
    <source>
        <dbReference type="ARBA" id="ARBA00023065"/>
    </source>
</evidence>
<keyword evidence="18" id="KW-1185">Reference proteome</keyword>
<feature type="binding site" evidence="13">
    <location>
        <begin position="138"/>
        <end position="141"/>
    </location>
    <ligand>
        <name>GTP</name>
        <dbReference type="ChEBI" id="CHEBI:37565"/>
        <label>1</label>
    </ligand>
</feature>
<feature type="binding site" evidence="13">
    <location>
        <begin position="28"/>
        <end position="35"/>
    </location>
    <ligand>
        <name>GTP</name>
        <dbReference type="ChEBI" id="CHEBI:37565"/>
        <label>1</label>
    </ligand>
</feature>
<comment type="caution">
    <text evidence="15">Lacks conserved residue(s) required for the propagation of feature annotation.</text>
</comment>
<keyword evidence="7 15" id="KW-1133">Transmembrane helix</keyword>
<evidence type="ECO:0000256" key="8">
    <source>
        <dbReference type="ARBA" id="ARBA00023004"/>
    </source>
</evidence>
<keyword evidence="3" id="KW-1003">Cell membrane</keyword>
<dbReference type="Gene3D" id="3.40.50.300">
    <property type="entry name" value="P-loop containing nucleotide triphosphate hydrolases"/>
    <property type="match status" value="1"/>
</dbReference>
<feature type="transmembrane region" description="Helical" evidence="15">
    <location>
        <begin position="586"/>
        <end position="605"/>
    </location>
</feature>
<dbReference type="GO" id="GO:0005525">
    <property type="term" value="F:GTP binding"/>
    <property type="evidence" value="ECO:0007669"/>
    <property type="project" value="UniProtKB-KW"/>
</dbReference>
<dbReference type="Pfam" id="PF07664">
    <property type="entry name" value="FeoB_C"/>
    <property type="match status" value="1"/>
</dbReference>
<keyword evidence="14" id="KW-0479">Metal-binding</keyword>
<dbReference type="NCBIfam" id="TIGR00231">
    <property type="entry name" value="small_GTP"/>
    <property type="match status" value="1"/>
</dbReference>
<dbReference type="OrthoDB" id="9809127at2"/>
<dbReference type="RefSeq" id="WP_116393214.1">
    <property type="nucleotide sequence ID" value="NZ_QUQO01000002.1"/>
</dbReference>
<evidence type="ECO:0000313" key="17">
    <source>
        <dbReference type="EMBL" id="RFB01498.1"/>
    </source>
</evidence>
<evidence type="ECO:0000256" key="15">
    <source>
        <dbReference type="RuleBase" id="RU362098"/>
    </source>
</evidence>
<keyword evidence="9" id="KW-0406">Ion transport</keyword>
<proteinExistence type="inferred from homology"/>
<feature type="binding site" evidence="14">
    <location>
        <position position="42"/>
    </location>
    <ligand>
        <name>Mg(2+)</name>
        <dbReference type="ChEBI" id="CHEBI:18420"/>
        <label>2</label>
    </ligand>
</feature>
<feature type="binding site" evidence="13">
    <location>
        <begin position="53"/>
        <end position="57"/>
    </location>
    <ligand>
        <name>GTP</name>
        <dbReference type="ChEBI" id="CHEBI:37565"/>
        <label>1</label>
    </ligand>
</feature>
<evidence type="ECO:0000256" key="1">
    <source>
        <dbReference type="ARBA" id="ARBA00004651"/>
    </source>
</evidence>
<dbReference type="GO" id="GO:0005886">
    <property type="term" value="C:plasma membrane"/>
    <property type="evidence" value="ECO:0007669"/>
    <property type="project" value="UniProtKB-SubCell"/>
</dbReference>
<evidence type="ECO:0000256" key="3">
    <source>
        <dbReference type="ARBA" id="ARBA00022475"/>
    </source>
</evidence>
<dbReference type="PANTHER" id="PTHR43185:SF1">
    <property type="entry name" value="FE(2+) TRANSPORTER FEOB"/>
    <property type="match status" value="1"/>
</dbReference>
<feature type="transmembrane region" description="Helical" evidence="15">
    <location>
        <begin position="282"/>
        <end position="306"/>
    </location>
</feature>
<evidence type="ECO:0000256" key="5">
    <source>
        <dbReference type="ARBA" id="ARBA00022692"/>
    </source>
</evidence>
<sequence length="613" mass="65678">MTVLNPVTDDPISPEAIDGAGPVIALVGPPNAGKSTLFNGLTGGRAKVGNYPGVTVELREGRLKGGPAATIVDLPGITGLHPRSADARVTVEVLEGRSKVVPQPDLLIAVIDAGQLRRQLPFIGMLTGLGIPMIVSLNMYDLAERDGVKLNPEVLSAALGVPVVPTTAPRGAGRRALMAAIEGGQAAVPQPLSREAAVSLADEIILEEPGLNKFTKAVDSVVLHPVFGILLLLGLLFVIFQAVFAWAETPMNWIDAGVAQTAEWVQAILPDNWFEGLIVDGIIAGVGSVIIFLPQIIILFFFILILEMSGYMARAAFLADELMLRTGLNGRAFIPLLSSFACAIPGMMAARTLDNERDRLTTILVAPLMTCSARLPVYTVLIGAFVPATKVGPFGTQGLVMFGLYIAAIIFGVLVAFVLRKTVTKGGTQHLLMELPTYKRPHVTELFLGLWQRSKIFLRRAGTVIFTVSVILWFLLSYPSNEIRESYAGKLGSILEPIFKPIGFTLEMVIALVPGIAAREVAVGALGTVYAVQNADEELGQMSDVLASEWTLAPALAFLAWYVFAPQCISTIAVARRETNSAKWTWFMVIYLFALAYIAAGITYWTTIALGGS</sequence>
<comment type="subcellular location">
    <subcellularLocation>
        <location evidence="15">Cell inner membrane</location>
        <topology evidence="15">Multi-pass membrane protein</topology>
    </subcellularLocation>
    <subcellularLocation>
        <location evidence="1">Cell membrane</location>
        <topology evidence="1">Multi-pass membrane protein</topology>
    </subcellularLocation>
</comment>
<protein>
    <recommendedName>
        <fullName evidence="12 15">Ferrous iron transport protein B</fullName>
    </recommendedName>
</protein>
<dbReference type="PRINTS" id="PR00326">
    <property type="entry name" value="GTP1OBG"/>
</dbReference>
<feature type="binding site" evidence="14">
    <location>
        <position position="43"/>
    </location>
    <ligand>
        <name>Mg(2+)</name>
        <dbReference type="ChEBI" id="CHEBI:18420"/>
        <label>2</label>
    </ligand>
</feature>
<keyword evidence="2 15" id="KW-0813">Transport</keyword>
<evidence type="ECO:0000256" key="14">
    <source>
        <dbReference type="PIRSR" id="PIRSR603373-2"/>
    </source>
</evidence>
<keyword evidence="6 13" id="KW-0547">Nucleotide-binding</keyword>
<dbReference type="Proteomes" id="UP000264589">
    <property type="component" value="Unassembled WGS sequence"/>
</dbReference>